<keyword evidence="2" id="KW-1185">Reference proteome</keyword>
<sequence length="124" mass="13545">MSASSSLPPASMQLCPVACLALMQLAAGSSTRDELIFIRLASTPPSNDNISQVRMNGEDAEVNEGTLRDPFCGQWIQGSLNKDAIEKAASQEISNVRWNKASHTIAWNERAKLNRNVVGLKYIQ</sequence>
<gene>
    <name evidence="1" type="ORF">ACJEBM_03210</name>
</gene>
<organism evidence="1 2">
    <name type="scientific">Pseudomonas neuropathica</name>
    <dbReference type="NCBI Taxonomy" id="2730425"/>
    <lineage>
        <taxon>Bacteria</taxon>
        <taxon>Pseudomonadati</taxon>
        <taxon>Pseudomonadota</taxon>
        <taxon>Gammaproteobacteria</taxon>
        <taxon>Pseudomonadales</taxon>
        <taxon>Pseudomonadaceae</taxon>
        <taxon>Pseudomonas</taxon>
    </lineage>
</organism>
<name>A0ACC7MMA0_9PSED</name>
<dbReference type="Proteomes" id="UP001622950">
    <property type="component" value="Unassembled WGS sequence"/>
</dbReference>
<proteinExistence type="predicted"/>
<evidence type="ECO:0000313" key="2">
    <source>
        <dbReference type="Proteomes" id="UP001622950"/>
    </source>
</evidence>
<comment type="caution">
    <text evidence="1">The sequence shown here is derived from an EMBL/GenBank/DDBJ whole genome shotgun (WGS) entry which is preliminary data.</text>
</comment>
<accession>A0ACC7MMA0</accession>
<evidence type="ECO:0000313" key="1">
    <source>
        <dbReference type="EMBL" id="MFK9079686.1"/>
    </source>
</evidence>
<reference evidence="1" key="1">
    <citation type="submission" date="2024-11" db="EMBL/GenBank/DDBJ databases">
        <authorList>
            <person name="Lucas J.A."/>
        </authorList>
    </citation>
    <scope>NUCLEOTIDE SEQUENCE</scope>
    <source>
        <strain evidence="1">Z 8.8</strain>
    </source>
</reference>
<protein>
    <submittedName>
        <fullName evidence="1">Uncharacterized protein</fullName>
    </submittedName>
</protein>
<dbReference type="EMBL" id="JBJHQE010000003">
    <property type="protein sequence ID" value="MFK9079686.1"/>
    <property type="molecule type" value="Genomic_DNA"/>
</dbReference>